<evidence type="ECO:0000256" key="1">
    <source>
        <dbReference type="SAM" id="MobiDB-lite"/>
    </source>
</evidence>
<proteinExistence type="predicted"/>
<organism evidence="2 3">
    <name type="scientific">Wuchereria bancrofti</name>
    <dbReference type="NCBI Taxonomy" id="6293"/>
    <lineage>
        <taxon>Eukaryota</taxon>
        <taxon>Metazoa</taxon>
        <taxon>Ecdysozoa</taxon>
        <taxon>Nematoda</taxon>
        <taxon>Chromadorea</taxon>
        <taxon>Rhabditida</taxon>
        <taxon>Spirurina</taxon>
        <taxon>Spiruromorpha</taxon>
        <taxon>Filarioidea</taxon>
        <taxon>Onchocercidae</taxon>
        <taxon>Wuchereria</taxon>
    </lineage>
</organism>
<dbReference type="Proteomes" id="UP000004810">
    <property type="component" value="Unassembled WGS sequence"/>
</dbReference>
<gene>
    <name evidence="2" type="ORF">WUBG_04230</name>
</gene>
<feature type="region of interest" description="Disordered" evidence="1">
    <location>
        <begin position="111"/>
        <end position="160"/>
    </location>
</feature>
<evidence type="ECO:0000313" key="2">
    <source>
        <dbReference type="EMBL" id="EJW84857.1"/>
    </source>
</evidence>
<reference evidence="3" key="1">
    <citation type="submission" date="2012-08" db="EMBL/GenBank/DDBJ databases">
        <title>The Genome Sequence of Wuchereria bancrofti.</title>
        <authorList>
            <person name="Nutman T.B."/>
            <person name="Fink D.L."/>
            <person name="Russ C."/>
            <person name="Young S."/>
            <person name="Zeng Q."/>
            <person name="Koehrsen M."/>
            <person name="Alvarado L."/>
            <person name="Berlin A."/>
            <person name="Chapman S.B."/>
            <person name="Chen Z."/>
            <person name="Freedman E."/>
            <person name="Gellesch M."/>
            <person name="Goldberg J."/>
            <person name="Griggs A."/>
            <person name="Gujja S."/>
            <person name="Heilman E.R."/>
            <person name="Heiman D."/>
            <person name="Hepburn T."/>
            <person name="Howarth C."/>
            <person name="Jen D."/>
            <person name="Larson L."/>
            <person name="Lewis B."/>
            <person name="Mehta T."/>
            <person name="Park D."/>
            <person name="Pearson M."/>
            <person name="Roberts A."/>
            <person name="Saif S."/>
            <person name="Shea T."/>
            <person name="Shenoy N."/>
            <person name="Sisk P."/>
            <person name="Stolte C."/>
            <person name="Sykes S."/>
            <person name="Walk T."/>
            <person name="White J."/>
            <person name="Yandava C."/>
            <person name="Haas B."/>
            <person name="Henn M.R."/>
            <person name="Nusbaum C."/>
            <person name="Birren B."/>
        </authorList>
    </citation>
    <scope>NUCLEOTIDE SEQUENCE [LARGE SCALE GENOMIC DNA]</scope>
    <source>
        <strain evidence="3">NA</strain>
    </source>
</reference>
<feature type="compositionally biased region" description="Acidic residues" evidence="1">
    <location>
        <begin position="132"/>
        <end position="152"/>
    </location>
</feature>
<feature type="compositionally biased region" description="Polar residues" evidence="1">
    <location>
        <begin position="111"/>
        <end position="121"/>
    </location>
</feature>
<name>J9F5S6_WUCBA</name>
<accession>J9F5S6</accession>
<dbReference type="EMBL" id="ADBV01001426">
    <property type="protein sequence ID" value="EJW84857.1"/>
    <property type="molecule type" value="Genomic_DNA"/>
</dbReference>
<dbReference type="AlphaFoldDB" id="J9F5S6"/>
<protein>
    <submittedName>
        <fullName evidence="2">Uncharacterized protein</fullName>
    </submittedName>
</protein>
<evidence type="ECO:0000313" key="3">
    <source>
        <dbReference type="Proteomes" id="UP000004810"/>
    </source>
</evidence>
<comment type="caution">
    <text evidence="2">The sequence shown here is derived from an EMBL/GenBank/DDBJ whole genome shotgun (WGS) entry which is preliminary data.</text>
</comment>
<sequence>MTETVVHQNPAVVTVASPVHTPWNVDTQTAVSETLSTSLERRHTSINNFSDSVSMSLLQSESRRMLFNQNVSSSLIHAEKTNPFETSGNIKEEFASSSDDYLSDKAEVVFSGNTAPSQGTSPGIKWKALNNSDEETSDGSDEVDGDTDDDGDNDKAGRSFQKFQTRVITKIV</sequence>